<keyword evidence="2" id="KW-0648">Protein biosynthesis</keyword>
<evidence type="ECO:0000313" key="3">
    <source>
        <dbReference type="Proteomes" id="UP001219518"/>
    </source>
</evidence>
<reference evidence="2" key="2">
    <citation type="journal article" date="2023" name="BMC Genomics">
        <title>Pest status, molecular evolution, and epigenetic factors derived from the genome assembly of Frankliniella fusca, a thysanopteran phytovirus vector.</title>
        <authorList>
            <person name="Catto M.A."/>
            <person name="Labadie P.E."/>
            <person name="Jacobson A.L."/>
            <person name="Kennedy G.G."/>
            <person name="Srinivasan R."/>
            <person name="Hunt B.G."/>
        </authorList>
    </citation>
    <scope>NUCLEOTIDE SEQUENCE</scope>
    <source>
        <strain evidence="2">PL_HMW_Pooled</strain>
    </source>
</reference>
<keyword evidence="3" id="KW-1185">Reference proteome</keyword>
<proteinExistence type="predicted"/>
<organism evidence="2 3">
    <name type="scientific">Frankliniella fusca</name>
    <dbReference type="NCBI Taxonomy" id="407009"/>
    <lineage>
        <taxon>Eukaryota</taxon>
        <taxon>Metazoa</taxon>
        <taxon>Ecdysozoa</taxon>
        <taxon>Arthropoda</taxon>
        <taxon>Hexapoda</taxon>
        <taxon>Insecta</taxon>
        <taxon>Pterygota</taxon>
        <taxon>Neoptera</taxon>
        <taxon>Paraneoptera</taxon>
        <taxon>Thysanoptera</taxon>
        <taxon>Terebrantia</taxon>
        <taxon>Thripoidea</taxon>
        <taxon>Thripidae</taxon>
        <taxon>Frankliniella</taxon>
    </lineage>
</organism>
<protein>
    <submittedName>
        <fullName evidence="2">Translation initiation factor IF-2</fullName>
    </submittedName>
</protein>
<reference evidence="2" key="1">
    <citation type="submission" date="2021-07" db="EMBL/GenBank/DDBJ databases">
        <authorList>
            <person name="Catto M.A."/>
            <person name="Jacobson A."/>
            <person name="Kennedy G."/>
            <person name="Labadie P."/>
            <person name="Hunt B.G."/>
            <person name="Srinivasan R."/>
        </authorList>
    </citation>
    <scope>NUCLEOTIDE SEQUENCE</scope>
    <source>
        <strain evidence="2">PL_HMW_Pooled</strain>
        <tissue evidence="2">Head</tissue>
    </source>
</reference>
<sequence length="276" mass="30734">LPALHPLHQFDATTSQLRSPSSILSFLTSSARRGHCVVRLFFQSCHLTINQISCGAGHSVPSSAAGSSSQSNLNVQGQPMPWGVPANAMFMNPWCIPNAASMMAPTGVQPSPSQSSMFSITQTSQPASETKPWNLLSDEGSSDEANSDVEQKKKKQKLDKKPQSRLQLKKRGPGRPSKLQQEEDKFVDSLQEEVKEDYTFWNDKPECCRSCTLYKGFFALKACGHGVYCPRCINKLRRECIELKRPAKCLHENCFELVHSWLQLFNVSGCSPHFDI</sequence>
<comment type="caution">
    <text evidence="2">The sequence shown here is derived from an EMBL/GenBank/DDBJ whole genome shotgun (WGS) entry which is preliminary data.</text>
</comment>
<accession>A0AAE1HHX7</accession>
<feature type="region of interest" description="Disordered" evidence="1">
    <location>
        <begin position="106"/>
        <end position="185"/>
    </location>
</feature>
<dbReference type="AlphaFoldDB" id="A0AAE1HHX7"/>
<name>A0AAE1HHX7_9NEOP</name>
<evidence type="ECO:0000313" key="2">
    <source>
        <dbReference type="EMBL" id="KAK3921654.1"/>
    </source>
</evidence>
<dbReference type="GO" id="GO:0003743">
    <property type="term" value="F:translation initiation factor activity"/>
    <property type="evidence" value="ECO:0007669"/>
    <property type="project" value="UniProtKB-KW"/>
</dbReference>
<feature type="non-terminal residue" evidence="2">
    <location>
        <position position="1"/>
    </location>
</feature>
<keyword evidence="2" id="KW-0396">Initiation factor</keyword>
<gene>
    <name evidence="2" type="ORF">KUF71_010839</name>
</gene>
<dbReference type="EMBL" id="JAHWGI010001045">
    <property type="protein sequence ID" value="KAK3921654.1"/>
    <property type="molecule type" value="Genomic_DNA"/>
</dbReference>
<feature type="compositionally biased region" description="Polar residues" evidence="1">
    <location>
        <begin position="108"/>
        <end position="128"/>
    </location>
</feature>
<dbReference type="Proteomes" id="UP001219518">
    <property type="component" value="Unassembled WGS sequence"/>
</dbReference>
<evidence type="ECO:0000256" key="1">
    <source>
        <dbReference type="SAM" id="MobiDB-lite"/>
    </source>
</evidence>